<proteinExistence type="predicted"/>
<protein>
    <submittedName>
        <fullName evidence="1">Uncharacterized protein</fullName>
    </submittedName>
</protein>
<gene>
    <name evidence="1" type="ORF">B0H16DRAFT_1479544</name>
</gene>
<dbReference type="EMBL" id="JARKIB010000370">
    <property type="protein sequence ID" value="KAJ7712300.1"/>
    <property type="molecule type" value="Genomic_DNA"/>
</dbReference>
<organism evidence="1 2">
    <name type="scientific">Mycena metata</name>
    <dbReference type="NCBI Taxonomy" id="1033252"/>
    <lineage>
        <taxon>Eukaryota</taxon>
        <taxon>Fungi</taxon>
        <taxon>Dikarya</taxon>
        <taxon>Basidiomycota</taxon>
        <taxon>Agaricomycotina</taxon>
        <taxon>Agaricomycetes</taxon>
        <taxon>Agaricomycetidae</taxon>
        <taxon>Agaricales</taxon>
        <taxon>Marasmiineae</taxon>
        <taxon>Mycenaceae</taxon>
        <taxon>Mycena</taxon>
    </lineage>
</organism>
<dbReference type="AlphaFoldDB" id="A0AAD7MDI8"/>
<comment type="caution">
    <text evidence="1">The sequence shown here is derived from an EMBL/GenBank/DDBJ whole genome shotgun (WGS) entry which is preliminary data.</text>
</comment>
<name>A0AAD7MDI8_9AGAR</name>
<evidence type="ECO:0000313" key="1">
    <source>
        <dbReference type="EMBL" id="KAJ7712300.1"/>
    </source>
</evidence>
<dbReference type="Proteomes" id="UP001215598">
    <property type="component" value="Unassembled WGS sequence"/>
</dbReference>
<accession>A0AAD7MDI8</accession>
<sequence>MPYRLSTQVFSRNADGLPTGFQYGIFTNTSGFGLKIGGTSFPSPRNSSSGLLSSSSPLDFLNHWLPAVSRGVHSHRVSETVLQDLLFSEIMGIWEGQSRKSGKTLLWGWVLYCHMRCNINTILRIGGLVPKIDTRVTNAPLPAVVQSSFGCATEINSNVSILHISLIPALKKKFRDRISRLHGGVASSKRVAVKRVAPIALSPVKVHPQKKPRDFLKEMEAAGIKRGGNTHARL</sequence>
<evidence type="ECO:0000313" key="2">
    <source>
        <dbReference type="Proteomes" id="UP001215598"/>
    </source>
</evidence>
<reference evidence="1" key="1">
    <citation type="submission" date="2023-03" db="EMBL/GenBank/DDBJ databases">
        <title>Massive genome expansion in bonnet fungi (Mycena s.s.) driven by repeated elements and novel gene families across ecological guilds.</title>
        <authorList>
            <consortium name="Lawrence Berkeley National Laboratory"/>
            <person name="Harder C.B."/>
            <person name="Miyauchi S."/>
            <person name="Viragh M."/>
            <person name="Kuo A."/>
            <person name="Thoen E."/>
            <person name="Andreopoulos B."/>
            <person name="Lu D."/>
            <person name="Skrede I."/>
            <person name="Drula E."/>
            <person name="Henrissat B."/>
            <person name="Morin E."/>
            <person name="Kohler A."/>
            <person name="Barry K."/>
            <person name="LaButti K."/>
            <person name="Morin E."/>
            <person name="Salamov A."/>
            <person name="Lipzen A."/>
            <person name="Mereny Z."/>
            <person name="Hegedus B."/>
            <person name="Baldrian P."/>
            <person name="Stursova M."/>
            <person name="Weitz H."/>
            <person name="Taylor A."/>
            <person name="Grigoriev I.V."/>
            <person name="Nagy L.G."/>
            <person name="Martin F."/>
            <person name="Kauserud H."/>
        </authorList>
    </citation>
    <scope>NUCLEOTIDE SEQUENCE</scope>
    <source>
        <strain evidence="1">CBHHK182m</strain>
    </source>
</reference>
<keyword evidence="2" id="KW-1185">Reference proteome</keyword>